<evidence type="ECO:0000256" key="8">
    <source>
        <dbReference type="ARBA" id="ARBA00039386"/>
    </source>
</evidence>
<evidence type="ECO:0000256" key="3">
    <source>
        <dbReference type="ARBA" id="ARBA00022723"/>
    </source>
</evidence>
<keyword evidence="1" id="KW-0813">Transport</keyword>
<organism evidence="11 12">
    <name type="scientific">Pseudoluteimonas lycopersici</name>
    <dbReference type="NCBI Taxonomy" id="1324796"/>
    <lineage>
        <taxon>Bacteria</taxon>
        <taxon>Pseudomonadati</taxon>
        <taxon>Pseudomonadota</taxon>
        <taxon>Gammaproteobacteria</taxon>
        <taxon>Lysobacterales</taxon>
        <taxon>Lysobacteraceae</taxon>
        <taxon>Pseudoluteimonas</taxon>
    </lineage>
</organism>
<dbReference type="AlphaFoldDB" id="A0A516V5G6"/>
<proteinExistence type="inferred from homology"/>
<keyword evidence="3" id="KW-0479">Metal-binding</keyword>
<dbReference type="Proteomes" id="UP000315891">
    <property type="component" value="Chromosome"/>
</dbReference>
<dbReference type="RefSeq" id="WP_143879276.1">
    <property type="nucleotide sequence ID" value="NZ_BAABLZ010000001.1"/>
</dbReference>
<reference evidence="11 12" key="1">
    <citation type="submission" date="2019-07" db="EMBL/GenBank/DDBJ databases">
        <title>Lysobacter weifangensis sp. nov., isolated from bensulfuron-methyl contaminated farmland soil.</title>
        <authorList>
            <person name="Zhao H."/>
        </authorList>
    </citation>
    <scope>NUCLEOTIDE SEQUENCE [LARGE SCALE GENOMIC DNA]</scope>
    <source>
        <strain evidence="11 12">CC-Bw-6</strain>
    </source>
</reference>
<evidence type="ECO:0000256" key="9">
    <source>
        <dbReference type="ARBA" id="ARBA00046332"/>
    </source>
</evidence>
<evidence type="ECO:0000256" key="1">
    <source>
        <dbReference type="ARBA" id="ARBA00022448"/>
    </source>
</evidence>
<dbReference type="InterPro" id="IPR041854">
    <property type="entry name" value="BFD-like_2Fe2S-bd_dom_sf"/>
</dbReference>
<dbReference type="OrthoDB" id="9815350at2"/>
<accession>A0A516V5G6</accession>
<dbReference type="GO" id="GO:0051537">
    <property type="term" value="F:2 iron, 2 sulfur cluster binding"/>
    <property type="evidence" value="ECO:0007669"/>
    <property type="project" value="UniProtKB-KW"/>
</dbReference>
<gene>
    <name evidence="11" type="ORF">FNZ56_07695</name>
</gene>
<dbReference type="PANTHER" id="PTHR37424:SF1">
    <property type="entry name" value="BACTERIOFERRITIN-ASSOCIATED FERREDOXIN"/>
    <property type="match status" value="1"/>
</dbReference>
<dbReference type="Pfam" id="PF04324">
    <property type="entry name" value="Fer2_BFD"/>
    <property type="match status" value="1"/>
</dbReference>
<evidence type="ECO:0000256" key="2">
    <source>
        <dbReference type="ARBA" id="ARBA00022714"/>
    </source>
</evidence>
<keyword evidence="2" id="KW-0001">2Fe-2S</keyword>
<evidence type="ECO:0000256" key="7">
    <source>
        <dbReference type="ARBA" id="ARBA00034078"/>
    </source>
</evidence>
<dbReference type="GO" id="GO:0046872">
    <property type="term" value="F:metal ion binding"/>
    <property type="evidence" value="ECO:0007669"/>
    <property type="project" value="UniProtKB-KW"/>
</dbReference>
<evidence type="ECO:0000313" key="11">
    <source>
        <dbReference type="EMBL" id="QDQ73764.1"/>
    </source>
</evidence>
<comment type="cofactor">
    <cofactor evidence="7">
        <name>[2Fe-2S] cluster</name>
        <dbReference type="ChEBI" id="CHEBI:190135"/>
    </cofactor>
</comment>
<dbReference type="InterPro" id="IPR052371">
    <property type="entry name" value="BFD-associated_ferredoxin"/>
</dbReference>
<evidence type="ECO:0000313" key="12">
    <source>
        <dbReference type="Proteomes" id="UP000315891"/>
    </source>
</evidence>
<evidence type="ECO:0000256" key="6">
    <source>
        <dbReference type="ARBA" id="ARBA00023014"/>
    </source>
</evidence>
<sequence length="68" mass="6936">MYVCVCNGITDREVREVAAAGCRSVAELTMRTGAGAGCGSCLELAAQILDEAHSAQTLPALPILSQAA</sequence>
<keyword evidence="12" id="KW-1185">Reference proteome</keyword>
<feature type="domain" description="BFD-like [2Fe-2S]-binding" evidence="10">
    <location>
        <begin position="2"/>
        <end position="51"/>
    </location>
</feature>
<evidence type="ECO:0000256" key="5">
    <source>
        <dbReference type="ARBA" id="ARBA00023004"/>
    </source>
</evidence>
<dbReference type="InterPro" id="IPR007419">
    <property type="entry name" value="BFD-like_2Fe2S-bd_dom"/>
</dbReference>
<dbReference type="EMBL" id="CP041742">
    <property type="protein sequence ID" value="QDQ73764.1"/>
    <property type="molecule type" value="Genomic_DNA"/>
</dbReference>
<name>A0A516V5G6_9GAMM</name>
<keyword evidence="5" id="KW-0408">Iron</keyword>
<keyword evidence="6" id="KW-0411">Iron-sulfur</keyword>
<comment type="similarity">
    <text evidence="9">Belongs to the Bfd family.</text>
</comment>
<evidence type="ECO:0000259" key="10">
    <source>
        <dbReference type="Pfam" id="PF04324"/>
    </source>
</evidence>
<keyword evidence="4" id="KW-0249">Electron transport</keyword>
<evidence type="ECO:0000256" key="4">
    <source>
        <dbReference type="ARBA" id="ARBA00022982"/>
    </source>
</evidence>
<dbReference type="PANTHER" id="PTHR37424">
    <property type="entry name" value="BACTERIOFERRITIN-ASSOCIATED FERREDOXIN"/>
    <property type="match status" value="1"/>
</dbReference>
<protein>
    <recommendedName>
        <fullName evidence="8">Bacterioferritin-associated ferredoxin</fullName>
    </recommendedName>
</protein>
<dbReference type="Gene3D" id="1.10.10.1100">
    <property type="entry name" value="BFD-like [2Fe-2S]-binding domain"/>
    <property type="match status" value="1"/>
</dbReference>